<gene>
    <name evidence="3" type="ORF">JJQ90_08245</name>
</gene>
<organism evidence="3 4">
    <name type="scientific">Falsiroseomonas oleicola</name>
    <dbReference type="NCBI Taxonomy" id="2801474"/>
    <lineage>
        <taxon>Bacteria</taxon>
        <taxon>Pseudomonadati</taxon>
        <taxon>Pseudomonadota</taxon>
        <taxon>Alphaproteobacteria</taxon>
        <taxon>Acetobacterales</taxon>
        <taxon>Roseomonadaceae</taxon>
        <taxon>Falsiroseomonas</taxon>
    </lineage>
</organism>
<dbReference type="Pfam" id="PF00582">
    <property type="entry name" value="Usp"/>
    <property type="match status" value="2"/>
</dbReference>
<dbReference type="RefSeq" id="WP_216874270.1">
    <property type="nucleotide sequence ID" value="NZ_JAERQM010000002.1"/>
</dbReference>
<name>A0ABS6H4T9_9PROT</name>
<dbReference type="CDD" id="cd00293">
    <property type="entry name" value="USP-like"/>
    <property type="match status" value="2"/>
</dbReference>
<feature type="domain" description="UspA" evidence="2">
    <location>
        <begin position="14"/>
        <end position="146"/>
    </location>
</feature>
<protein>
    <submittedName>
        <fullName evidence="3">Universal stress protein</fullName>
    </submittedName>
</protein>
<sequence length="292" mass="31314">MTPPQVSADSAIPRRILLATDLSSRCDRAQDRAVRLAQAWGAKLSILHVIPGEVPADRPSWRREDGGGRAMVEAQIRADLEGSGLDPEVLLARGDPAETILHQAGALGAGLLVTGVARDEMLGRASLGAIVDRLVSHAPMPVLVVKGRAQRSYREILVATDFSAASRHALETALRLFPEARITLFHSYQVPFEGFISRGANQEEMRQMALAEQATFLDGVRAAPGWQERVTPLLEHGEVSGLVCDYVRERGVGLAVLGTQGRSGLAGFLVGSTAKRLLAALPCDTMTVRQSS</sequence>
<evidence type="ECO:0000256" key="1">
    <source>
        <dbReference type="ARBA" id="ARBA00008791"/>
    </source>
</evidence>
<comment type="caution">
    <text evidence="3">The sequence shown here is derived from an EMBL/GenBank/DDBJ whole genome shotgun (WGS) entry which is preliminary data.</text>
</comment>
<evidence type="ECO:0000313" key="4">
    <source>
        <dbReference type="Proteomes" id="UP000689967"/>
    </source>
</evidence>
<keyword evidence="4" id="KW-1185">Reference proteome</keyword>
<dbReference type="InterPro" id="IPR006016">
    <property type="entry name" value="UspA"/>
</dbReference>
<evidence type="ECO:0000313" key="3">
    <source>
        <dbReference type="EMBL" id="MBU8543693.1"/>
    </source>
</evidence>
<feature type="domain" description="UspA" evidence="2">
    <location>
        <begin position="153"/>
        <end position="289"/>
    </location>
</feature>
<proteinExistence type="inferred from homology"/>
<dbReference type="PANTHER" id="PTHR46268:SF27">
    <property type="entry name" value="UNIVERSAL STRESS PROTEIN RV2623"/>
    <property type="match status" value="1"/>
</dbReference>
<accession>A0ABS6H4T9</accession>
<evidence type="ECO:0000259" key="2">
    <source>
        <dbReference type="Pfam" id="PF00582"/>
    </source>
</evidence>
<dbReference type="Proteomes" id="UP000689967">
    <property type="component" value="Unassembled WGS sequence"/>
</dbReference>
<dbReference type="EMBL" id="JAERQM010000002">
    <property type="protein sequence ID" value="MBU8543693.1"/>
    <property type="molecule type" value="Genomic_DNA"/>
</dbReference>
<comment type="similarity">
    <text evidence="1">Belongs to the universal stress protein A family.</text>
</comment>
<reference evidence="3 4" key="1">
    <citation type="submission" date="2021-01" db="EMBL/GenBank/DDBJ databases">
        <title>Roseomonas sp. nov, a bacterium isolated from an oil production mixture in Yumen Oilfield.</title>
        <authorList>
            <person name="Wu D."/>
        </authorList>
    </citation>
    <scope>NUCLEOTIDE SEQUENCE [LARGE SCALE GENOMIC DNA]</scope>
    <source>
        <strain evidence="3 4">ROY-5-3</strain>
    </source>
</reference>
<dbReference type="PANTHER" id="PTHR46268">
    <property type="entry name" value="STRESS RESPONSE PROTEIN NHAX"/>
    <property type="match status" value="1"/>
</dbReference>